<evidence type="ECO:0000313" key="3">
    <source>
        <dbReference type="Proteomes" id="UP001519345"/>
    </source>
</evidence>
<dbReference type="Proteomes" id="UP001519345">
    <property type="component" value="Unassembled WGS sequence"/>
</dbReference>
<dbReference type="EMBL" id="JAGGKX010000019">
    <property type="protein sequence ID" value="MBP1970988.1"/>
    <property type="molecule type" value="Genomic_DNA"/>
</dbReference>
<comment type="caution">
    <text evidence="2">The sequence shown here is derived from an EMBL/GenBank/DDBJ whole genome shotgun (WGS) entry which is preliminary data.</text>
</comment>
<evidence type="ECO:0000256" key="1">
    <source>
        <dbReference type="SAM" id="SignalP"/>
    </source>
</evidence>
<keyword evidence="3" id="KW-1185">Reference proteome</keyword>
<reference evidence="2 3" key="1">
    <citation type="submission" date="2021-03" db="EMBL/GenBank/DDBJ databases">
        <title>Genomic Encyclopedia of Type Strains, Phase IV (KMG-IV): sequencing the most valuable type-strain genomes for metagenomic binning, comparative biology and taxonomic classification.</title>
        <authorList>
            <person name="Goeker M."/>
        </authorList>
    </citation>
    <scope>NUCLEOTIDE SEQUENCE [LARGE SCALE GENOMIC DNA]</scope>
    <source>
        <strain evidence="2 3">DSM 25609</strain>
    </source>
</reference>
<dbReference type="RefSeq" id="WP_209464068.1">
    <property type="nucleotide sequence ID" value="NZ_CP110224.1"/>
</dbReference>
<proteinExistence type="predicted"/>
<gene>
    <name evidence="2" type="ORF">J2Z83_003125</name>
</gene>
<name>A0ABS4IJD2_9BACI</name>
<keyword evidence="1" id="KW-0732">Signal</keyword>
<evidence type="ECO:0000313" key="2">
    <source>
        <dbReference type="EMBL" id="MBP1970988.1"/>
    </source>
</evidence>
<accession>A0ABS4IJD2</accession>
<feature type="signal peptide" evidence="1">
    <location>
        <begin position="1"/>
        <end position="24"/>
    </location>
</feature>
<organism evidence="2 3">
    <name type="scientific">Virgibacillus natechei</name>
    <dbReference type="NCBI Taxonomy" id="1216297"/>
    <lineage>
        <taxon>Bacteria</taxon>
        <taxon>Bacillati</taxon>
        <taxon>Bacillota</taxon>
        <taxon>Bacilli</taxon>
        <taxon>Bacillales</taxon>
        <taxon>Bacillaceae</taxon>
        <taxon>Virgibacillus</taxon>
    </lineage>
</organism>
<sequence length="139" mass="14668">MKQKGFTIIILGALLFLFAIPAYAASNSFSFTMEHRVVDGSANGEFMTLSRGSAALSGSHYISSSKSGAGGPNQIAYQLCNQTSGNCFGIIRSTPRDDGLRRSFNGTYTGLGGGTSYYLMIYRGANDGHTISGSGTVRN</sequence>
<feature type="chain" id="PRO_5045245618" evidence="1">
    <location>
        <begin position="25"/>
        <end position="139"/>
    </location>
</feature>
<protein>
    <submittedName>
        <fullName evidence="2">Uncharacterized protein</fullName>
    </submittedName>
</protein>